<evidence type="ECO:0000313" key="1">
    <source>
        <dbReference type="EMBL" id="AYB31512.1"/>
    </source>
</evidence>
<organism evidence="1 2">
    <name type="scientific">Chryseolinea soli</name>
    <dbReference type="NCBI Taxonomy" id="2321403"/>
    <lineage>
        <taxon>Bacteria</taxon>
        <taxon>Pseudomonadati</taxon>
        <taxon>Bacteroidota</taxon>
        <taxon>Cytophagia</taxon>
        <taxon>Cytophagales</taxon>
        <taxon>Fulvivirgaceae</taxon>
        <taxon>Chryseolinea</taxon>
    </lineage>
</organism>
<keyword evidence="2" id="KW-1185">Reference proteome</keyword>
<accession>A0A385SKU7</accession>
<sequence>MSVQLTVSPRQKDTQAKKKLNDDLFHQTANLYKVVYPGKYLFYPGKYLFVWYLQTNALHHFSFQIFGLMAAIISTPTRLSK</sequence>
<evidence type="ECO:0000313" key="2">
    <source>
        <dbReference type="Proteomes" id="UP000266183"/>
    </source>
</evidence>
<proteinExistence type="predicted"/>
<dbReference type="KEGG" id="chk:D4L85_13415"/>
<name>A0A385SKU7_9BACT</name>
<dbReference type="Proteomes" id="UP000266183">
    <property type="component" value="Chromosome"/>
</dbReference>
<reference evidence="2" key="1">
    <citation type="submission" date="2018-09" db="EMBL/GenBank/DDBJ databases">
        <title>Chryseolinea sp. KIS68-18 isolated from soil.</title>
        <authorList>
            <person name="Weon H.-Y."/>
            <person name="Kwon S.-W."/>
            <person name="Lee S.A."/>
        </authorList>
    </citation>
    <scope>NUCLEOTIDE SEQUENCE [LARGE SCALE GENOMIC DNA]</scope>
    <source>
        <strain evidence="2">KIS68-18</strain>
    </source>
</reference>
<dbReference type="EMBL" id="CP032382">
    <property type="protein sequence ID" value="AYB31512.1"/>
    <property type="molecule type" value="Genomic_DNA"/>
</dbReference>
<protein>
    <submittedName>
        <fullName evidence="1">Uncharacterized protein</fullName>
    </submittedName>
</protein>
<dbReference type="AlphaFoldDB" id="A0A385SKU7"/>
<gene>
    <name evidence="1" type="ORF">D4L85_13415</name>
</gene>